<dbReference type="PROSITE" id="PS00503">
    <property type="entry name" value="PECTINESTERASE_2"/>
    <property type="match status" value="1"/>
</dbReference>
<proteinExistence type="inferred from homology"/>
<reference evidence="18" key="1">
    <citation type="submission" date="2021-01" db="EMBL/GenBank/DDBJ databases">
        <authorList>
            <person name="Bezrukov I."/>
        </authorList>
    </citation>
    <scope>NUCLEOTIDE SEQUENCE</scope>
</reference>
<evidence type="ECO:0000256" key="11">
    <source>
        <dbReference type="ARBA" id="ARBA00022917"/>
    </source>
</evidence>
<dbReference type="FunFam" id="3.30.160.20:FF:000004">
    <property type="entry name" value="Peptide chain release factor 1"/>
    <property type="match status" value="1"/>
</dbReference>
<dbReference type="InterPro" id="IPR035513">
    <property type="entry name" value="Invertase/methylesterase_inhib"/>
</dbReference>
<comment type="pathway">
    <text evidence="2">Glycan metabolism; pectin degradation; 2-dehydro-3-deoxy-D-gluconate from pectin: step 1/5.</text>
</comment>
<dbReference type="CDD" id="cd15798">
    <property type="entry name" value="PMEI-like_3"/>
    <property type="match status" value="1"/>
</dbReference>
<evidence type="ECO:0000256" key="3">
    <source>
        <dbReference type="ARBA" id="ARBA00006027"/>
    </source>
</evidence>
<dbReference type="Pfam" id="PF01095">
    <property type="entry name" value="Pectinesterase"/>
    <property type="match status" value="1"/>
</dbReference>
<dbReference type="SMART" id="SM00856">
    <property type="entry name" value="PMEI"/>
    <property type="match status" value="1"/>
</dbReference>
<evidence type="ECO:0000313" key="18">
    <source>
        <dbReference type="EMBL" id="CAE6054827.1"/>
    </source>
</evidence>
<dbReference type="NCBIfam" id="TIGR01614">
    <property type="entry name" value="PME_inhib"/>
    <property type="match status" value="1"/>
</dbReference>
<dbReference type="Gene3D" id="3.30.160.20">
    <property type="match status" value="1"/>
</dbReference>
<evidence type="ECO:0000256" key="13">
    <source>
        <dbReference type="ARBA" id="ARBA00023316"/>
    </source>
</evidence>
<name>A0A8S2A6L2_ARAAE</name>
<dbReference type="Pfam" id="PF03462">
    <property type="entry name" value="PCRF"/>
    <property type="match status" value="1"/>
</dbReference>
<dbReference type="AlphaFoldDB" id="A0A8S2A6L2"/>
<keyword evidence="8" id="KW-0134">Cell wall</keyword>
<comment type="subcellular location">
    <subcellularLocation>
        <location evidence="1">Secreted</location>
        <location evidence="1">Cell wall</location>
    </subcellularLocation>
</comment>
<dbReference type="InterPro" id="IPR000352">
    <property type="entry name" value="Pep_chain_release_fac_I"/>
</dbReference>
<evidence type="ECO:0000256" key="14">
    <source>
        <dbReference type="PROSITE-ProRule" id="PRU10040"/>
    </source>
</evidence>
<dbReference type="FunFam" id="3.30.70.1660:FF:000002">
    <property type="entry name" value="Peptide chain release factor 1"/>
    <property type="match status" value="1"/>
</dbReference>
<keyword evidence="7" id="KW-0488">Methylation</keyword>
<evidence type="ECO:0000256" key="12">
    <source>
        <dbReference type="ARBA" id="ARBA00023085"/>
    </source>
</evidence>
<dbReference type="SUPFAM" id="SSF51126">
    <property type="entry name" value="Pectin lyase-like"/>
    <property type="match status" value="1"/>
</dbReference>
<keyword evidence="12" id="KW-0063">Aspartyl esterase</keyword>
<dbReference type="Gene3D" id="3.30.70.1660">
    <property type="match status" value="1"/>
</dbReference>
<evidence type="ECO:0000256" key="8">
    <source>
        <dbReference type="ARBA" id="ARBA00022512"/>
    </source>
</evidence>
<dbReference type="InterPro" id="IPR033131">
    <property type="entry name" value="Pectinesterase_Asp_AS"/>
</dbReference>
<dbReference type="HAMAP" id="MF_00093">
    <property type="entry name" value="Rel_fac_1"/>
    <property type="match status" value="1"/>
</dbReference>
<dbReference type="PANTHER" id="PTHR43804:SF7">
    <property type="entry name" value="LD18447P"/>
    <property type="match status" value="1"/>
</dbReference>
<dbReference type="GO" id="GO:0016149">
    <property type="term" value="F:translation release factor activity, codon specific"/>
    <property type="evidence" value="ECO:0007669"/>
    <property type="project" value="InterPro"/>
</dbReference>
<keyword evidence="11" id="KW-0648">Protein biosynthesis</keyword>
<dbReference type="EMBL" id="LR999454">
    <property type="protein sequence ID" value="CAE6054827.1"/>
    <property type="molecule type" value="Genomic_DNA"/>
</dbReference>
<keyword evidence="10" id="KW-0378">Hydrolase</keyword>
<dbReference type="SUPFAM" id="SSF75620">
    <property type="entry name" value="Release factor"/>
    <property type="match status" value="1"/>
</dbReference>
<dbReference type="InterPro" id="IPR004373">
    <property type="entry name" value="RF-1"/>
</dbReference>
<evidence type="ECO:0000256" key="6">
    <source>
        <dbReference type="ARBA" id="ARBA00013229"/>
    </source>
</evidence>
<evidence type="ECO:0000259" key="17">
    <source>
        <dbReference type="SMART" id="SM00937"/>
    </source>
</evidence>
<evidence type="ECO:0000256" key="7">
    <source>
        <dbReference type="ARBA" id="ARBA00022481"/>
    </source>
</evidence>
<keyword evidence="9" id="KW-0964">Secreted</keyword>
<feature type="domain" description="Pectinesterase inhibitor" evidence="16">
    <location>
        <begin position="36"/>
        <end position="186"/>
    </location>
</feature>
<gene>
    <name evidence="18" type="ORF">AARE701A_LOCUS11645</name>
</gene>
<dbReference type="Gene3D" id="6.10.140.1950">
    <property type="match status" value="1"/>
</dbReference>
<evidence type="ECO:0000256" key="2">
    <source>
        <dbReference type="ARBA" id="ARBA00005184"/>
    </source>
</evidence>
<protein>
    <recommendedName>
        <fullName evidence="6">pectinesterase</fullName>
        <ecNumber evidence="6">3.1.1.11</ecNumber>
    </recommendedName>
</protein>
<feature type="active site" evidence="14">
    <location>
        <position position="429"/>
    </location>
</feature>
<evidence type="ECO:0000259" key="16">
    <source>
        <dbReference type="SMART" id="SM00856"/>
    </source>
</evidence>
<feature type="domain" description="Peptide chain release factor" evidence="17">
    <location>
        <begin position="678"/>
        <end position="793"/>
    </location>
</feature>
<keyword evidence="19" id="KW-1185">Reference proteome</keyword>
<comment type="similarity">
    <text evidence="5">Belongs to the prokaryotic/mitochondrial release factor family.</text>
</comment>
<dbReference type="Proteomes" id="UP000682877">
    <property type="component" value="Chromosome 4"/>
</dbReference>
<dbReference type="Gene3D" id="2.160.20.10">
    <property type="entry name" value="Single-stranded right-handed beta-helix, Pectin lyase-like"/>
    <property type="match status" value="1"/>
</dbReference>
<dbReference type="SMART" id="SM00937">
    <property type="entry name" value="PCRF"/>
    <property type="match status" value="1"/>
</dbReference>
<evidence type="ECO:0000313" key="19">
    <source>
        <dbReference type="Proteomes" id="UP000682877"/>
    </source>
</evidence>
<dbReference type="EC" id="3.1.1.11" evidence="6"/>
<evidence type="ECO:0000256" key="10">
    <source>
        <dbReference type="ARBA" id="ARBA00022801"/>
    </source>
</evidence>
<evidence type="ECO:0000256" key="9">
    <source>
        <dbReference type="ARBA" id="ARBA00022525"/>
    </source>
</evidence>
<dbReference type="InterPro" id="IPR000070">
    <property type="entry name" value="Pectinesterase_cat"/>
</dbReference>
<evidence type="ECO:0000256" key="4">
    <source>
        <dbReference type="ARBA" id="ARBA00007786"/>
    </source>
</evidence>
<dbReference type="FunFam" id="2.160.20.10:FF:000029">
    <property type="entry name" value="Pectinesterase 4"/>
    <property type="match status" value="1"/>
</dbReference>
<dbReference type="InterPro" id="IPR045853">
    <property type="entry name" value="Pep_chain_release_fac_I_sf"/>
</dbReference>
<dbReference type="GO" id="GO:0030599">
    <property type="term" value="F:pectinesterase activity"/>
    <property type="evidence" value="ECO:0007669"/>
    <property type="project" value="UniProtKB-EC"/>
</dbReference>
<comment type="similarity">
    <text evidence="4">In the C-terminal section; belongs to the pectinesterase family.</text>
</comment>
<dbReference type="Pfam" id="PF00472">
    <property type="entry name" value="RF-1"/>
    <property type="match status" value="1"/>
</dbReference>
<dbReference type="FunFam" id="1.20.140.40:FF:000016">
    <property type="entry name" value="Pectinesterase"/>
    <property type="match status" value="1"/>
</dbReference>
<dbReference type="InterPro" id="IPR012334">
    <property type="entry name" value="Pectin_lyas_fold"/>
</dbReference>
<organism evidence="18 19">
    <name type="scientific">Arabidopsis arenosa</name>
    <name type="common">Sand rock-cress</name>
    <name type="synonym">Cardaminopsis arenosa</name>
    <dbReference type="NCBI Taxonomy" id="38785"/>
    <lineage>
        <taxon>Eukaryota</taxon>
        <taxon>Viridiplantae</taxon>
        <taxon>Streptophyta</taxon>
        <taxon>Embryophyta</taxon>
        <taxon>Tracheophyta</taxon>
        <taxon>Spermatophyta</taxon>
        <taxon>Magnoliopsida</taxon>
        <taxon>eudicotyledons</taxon>
        <taxon>Gunneridae</taxon>
        <taxon>Pentapetalae</taxon>
        <taxon>rosids</taxon>
        <taxon>malvids</taxon>
        <taxon>Brassicales</taxon>
        <taxon>Brassicaceae</taxon>
        <taxon>Camelineae</taxon>
        <taxon>Arabidopsis</taxon>
    </lineage>
</organism>
<keyword evidence="13" id="KW-0961">Cell wall biogenesis/degradation</keyword>
<evidence type="ECO:0000256" key="1">
    <source>
        <dbReference type="ARBA" id="ARBA00004191"/>
    </source>
</evidence>
<evidence type="ECO:0000256" key="15">
    <source>
        <dbReference type="SAM" id="MobiDB-lite"/>
    </source>
</evidence>
<dbReference type="NCBIfam" id="TIGR00019">
    <property type="entry name" value="prfA"/>
    <property type="match status" value="1"/>
</dbReference>
<dbReference type="NCBIfam" id="NF001859">
    <property type="entry name" value="PRK00591.1"/>
    <property type="match status" value="1"/>
</dbReference>
<comment type="similarity">
    <text evidence="3">In the N-terminal section; belongs to the PMEI family.</text>
</comment>
<dbReference type="InterPro" id="IPR006501">
    <property type="entry name" value="Pectinesterase_inhib_dom"/>
</dbReference>
<sequence length="975" mass="108399">MIGKVVVSVASILLIVGVAIGVVAFINKNGDANLSPQMKAVQGICQSTSDKASCVKTLEPVKSDDPNKLIKAFMLATKDALTKSSNFTGQTEVNMGSSISPNNKAVLDYCKRVFMYALEDLATIIQEMGEDLNQIGSKIDQLKQWLIGVYNYQTDCLDDIEEDDLRKTIGEGIADSKILTTNAIDIFHNVVSAMAKLNNKVEDFKNMTGGIPTPDNKGAPPVVDESPVADPDGPARRLLEDIDETGIPTWVTGADRKLMARARRGRRGGRRGGRIRATFVVAKDGSGQFKTVQQAVDACPENNPGRCIIYIKAGIYREQVIIPKKKNNIFMFGDGARKTVISYNRSVALSRGTTTSLSATVQVESEGFMAKWMGFKNTAGPMGHQAAAIRVNGDRAVIFNCRFDGYQDTLYVNNGRQFYRNCVVSGTVDFIFGKSATVIQNTLIVVRKGSKGQYNTVTADGNELGLGMKIGIVLQNCRIVPDRKLTPERFAVATYLGRPWKKFSTTVIMSTEMGDLIRPEGWRIWDGENNHMSCRYVEYNNRGPGAFTNRRVNWAKVARSAGEVNGFTVANWLGPIYWIQQANVPVTIDDRSLRSSKMIRLYTTGMEPQLSPDLIKIMDQRLSAIEHRNALLQKLINQPEYSPEEFSRANKELRKLRDSMFLINDLRAKQKEIDGLKSLVSESSDDRDMLDMAVSELDEAVEEEKRLQTLLLKALLPKDEADERDCILEVRAGTGGEEASLFAMDIFRMYERYSQKKGWKFDIVDITESDMKGYKEASAAICGASVYGKLKFESGIHRVQRIPITEKSGRIHTSAISVAILPQADEVDVQLRNEDLRIDTYRSGGSGGQHANTTNSAVRIIHLPTGMMVSIQDERSQHMNRAKALKVLCARLYEIERLRIQSSRSKLRSDQIGSGDRSGRIRTYNFPQGRVTDHRVGITLHAIEDMMQGEILDSFIDALLLRQEMDAIASFSSTS</sequence>
<dbReference type="SUPFAM" id="SSF101148">
    <property type="entry name" value="Plant invertase/pectin methylesterase inhibitor"/>
    <property type="match status" value="1"/>
</dbReference>
<dbReference type="InterPro" id="IPR050057">
    <property type="entry name" value="Prokaryotic/Mito_RF"/>
</dbReference>
<dbReference type="Gene3D" id="1.20.140.40">
    <property type="entry name" value="Invertase/pectin methylesterase inhibitor family protein"/>
    <property type="match status" value="1"/>
</dbReference>
<accession>A0A8S2A6L2</accession>
<dbReference type="GO" id="GO:0005737">
    <property type="term" value="C:cytoplasm"/>
    <property type="evidence" value="ECO:0007669"/>
    <property type="project" value="UniProtKB-ARBA"/>
</dbReference>
<dbReference type="InterPro" id="IPR005139">
    <property type="entry name" value="PCRF"/>
</dbReference>
<dbReference type="InterPro" id="IPR011050">
    <property type="entry name" value="Pectin_lyase_fold/virulence"/>
</dbReference>
<feature type="region of interest" description="Disordered" evidence="15">
    <location>
        <begin position="210"/>
        <end position="233"/>
    </location>
</feature>
<dbReference type="GO" id="GO:0090406">
    <property type="term" value="C:pollen tube"/>
    <property type="evidence" value="ECO:0007669"/>
    <property type="project" value="UniProtKB-ARBA"/>
</dbReference>
<dbReference type="GO" id="GO:0004857">
    <property type="term" value="F:enzyme inhibitor activity"/>
    <property type="evidence" value="ECO:0007669"/>
    <property type="project" value="InterPro"/>
</dbReference>
<dbReference type="PANTHER" id="PTHR43804">
    <property type="entry name" value="LD18447P"/>
    <property type="match status" value="1"/>
</dbReference>
<dbReference type="GO" id="GO:0042545">
    <property type="term" value="P:cell wall modification"/>
    <property type="evidence" value="ECO:0007669"/>
    <property type="project" value="InterPro"/>
</dbReference>
<dbReference type="InterPro" id="IPR018040">
    <property type="entry name" value="Pectinesterase_Tyr_AS"/>
</dbReference>
<dbReference type="Pfam" id="PF04043">
    <property type="entry name" value="PMEI"/>
    <property type="match status" value="1"/>
</dbReference>
<dbReference type="PROSITE" id="PS00800">
    <property type="entry name" value="PECTINESTERASE_1"/>
    <property type="match status" value="1"/>
</dbReference>
<evidence type="ECO:0000256" key="5">
    <source>
        <dbReference type="ARBA" id="ARBA00010835"/>
    </source>
</evidence>